<dbReference type="EMBL" id="CP054929">
    <property type="protein sequence ID" value="QKW51354.1"/>
    <property type="molecule type" value="Genomic_DNA"/>
</dbReference>
<protein>
    <submittedName>
        <fullName evidence="2">Uncharacterized protein</fullName>
    </submittedName>
</protein>
<dbReference type="Pfam" id="PF20117">
    <property type="entry name" value="DUF6507"/>
    <property type="match status" value="1"/>
</dbReference>
<name>A0A7H8NA98_9ACTN</name>
<evidence type="ECO:0000256" key="1">
    <source>
        <dbReference type="SAM" id="MobiDB-lite"/>
    </source>
</evidence>
<dbReference type="AlphaFoldDB" id="A0A7H8NA98"/>
<evidence type="ECO:0000313" key="3">
    <source>
        <dbReference type="Proteomes" id="UP000509303"/>
    </source>
</evidence>
<dbReference type="Proteomes" id="UP000509303">
    <property type="component" value="Chromosome"/>
</dbReference>
<sequence length="126" mass="13206">MTGWDLQPPDIGRTLQDTVKIAKELQAQAKAFGEHLKGAATAAGTLAMGGEKPEAGLVGLALSEFAPHAEKDLRFVAARSAKSVQGASEATTAYMNGNLQMAADAQREARKAPDPDFGKPTGEKKK</sequence>
<evidence type="ECO:0000313" key="2">
    <source>
        <dbReference type="EMBL" id="QKW51354.1"/>
    </source>
</evidence>
<reference evidence="2 3" key="1">
    <citation type="submission" date="2020-06" db="EMBL/GenBank/DDBJ databases">
        <title>Genome mining for natural products.</title>
        <authorList>
            <person name="Zhang B."/>
            <person name="Shi J."/>
            <person name="Ge H."/>
        </authorList>
    </citation>
    <scope>NUCLEOTIDE SEQUENCE [LARGE SCALE GENOMIC DNA]</scope>
    <source>
        <strain evidence="2 3">NA00687</strain>
    </source>
</reference>
<feature type="region of interest" description="Disordered" evidence="1">
    <location>
        <begin position="101"/>
        <end position="126"/>
    </location>
</feature>
<feature type="compositionally biased region" description="Basic and acidic residues" evidence="1">
    <location>
        <begin position="105"/>
        <end position="126"/>
    </location>
</feature>
<dbReference type="RefSeq" id="WP_176163075.1">
    <property type="nucleotide sequence ID" value="NZ_CP054929.1"/>
</dbReference>
<dbReference type="InterPro" id="IPR045436">
    <property type="entry name" value="DUF6507"/>
</dbReference>
<organism evidence="2 3">
    <name type="scientific">Streptomyces buecherae</name>
    <dbReference type="NCBI Taxonomy" id="2763006"/>
    <lineage>
        <taxon>Bacteria</taxon>
        <taxon>Bacillati</taxon>
        <taxon>Actinomycetota</taxon>
        <taxon>Actinomycetes</taxon>
        <taxon>Kitasatosporales</taxon>
        <taxon>Streptomycetaceae</taxon>
        <taxon>Streptomyces</taxon>
    </lineage>
</organism>
<proteinExistence type="predicted"/>
<accession>A0A7H8NA98</accession>
<gene>
    <name evidence="2" type="ORF">HUT08_19475</name>
</gene>
<keyword evidence="3" id="KW-1185">Reference proteome</keyword>